<evidence type="ECO:0000256" key="11">
    <source>
        <dbReference type="ARBA" id="ARBA00023180"/>
    </source>
</evidence>
<keyword evidence="11" id="KW-0325">Glycoprotein</keyword>
<gene>
    <name evidence="19" type="ORF">DM01DRAFT_1409276</name>
</gene>
<dbReference type="OrthoDB" id="370884at2759"/>
<dbReference type="Proteomes" id="UP000242146">
    <property type="component" value="Unassembled WGS sequence"/>
</dbReference>
<keyword evidence="20" id="KW-1185">Reference proteome</keyword>
<keyword evidence="8 12" id="KW-0518">Myosin</keyword>
<feature type="region of interest" description="Actin-binding" evidence="12">
    <location>
        <begin position="612"/>
        <end position="634"/>
    </location>
</feature>
<evidence type="ECO:0000256" key="12">
    <source>
        <dbReference type="PROSITE-ProRule" id="PRU00782"/>
    </source>
</evidence>
<keyword evidence="4" id="KW-0328">Glycosyltransferase</keyword>
<feature type="region of interest" description="Disordered" evidence="14">
    <location>
        <begin position="1797"/>
        <end position="1857"/>
    </location>
</feature>
<dbReference type="Gene3D" id="1.20.58.530">
    <property type="match status" value="1"/>
</dbReference>
<dbReference type="GO" id="GO:0003779">
    <property type="term" value="F:actin binding"/>
    <property type="evidence" value="ECO:0007669"/>
    <property type="project" value="UniProtKB-KW"/>
</dbReference>
<feature type="transmembrane region" description="Helical" evidence="15">
    <location>
        <begin position="1633"/>
        <end position="1656"/>
    </location>
</feature>
<dbReference type="GO" id="GO:0003774">
    <property type="term" value="F:cytoskeletal motor activity"/>
    <property type="evidence" value="ECO:0007669"/>
    <property type="project" value="UniProtKB-UniRule"/>
</dbReference>
<keyword evidence="13" id="KW-0175">Coiled coil</keyword>
<dbReference type="InterPro" id="IPR001199">
    <property type="entry name" value="Cyt_B5-like_heme/steroid-bd"/>
</dbReference>
<dbReference type="GO" id="GO:0005524">
    <property type="term" value="F:ATP binding"/>
    <property type="evidence" value="ECO:0007669"/>
    <property type="project" value="UniProtKB-UniRule"/>
</dbReference>
<feature type="transmembrane region" description="Helical" evidence="15">
    <location>
        <begin position="910"/>
        <end position="930"/>
    </location>
</feature>
<keyword evidence="12" id="KW-0009">Actin-binding</keyword>
<dbReference type="InterPro" id="IPR036400">
    <property type="entry name" value="Cyt_B5-like_heme/steroid_sf"/>
</dbReference>
<evidence type="ECO:0000259" key="17">
    <source>
        <dbReference type="PROSITE" id="PS51456"/>
    </source>
</evidence>
<dbReference type="Gene3D" id="3.40.850.10">
    <property type="entry name" value="Kinesin motor domain"/>
    <property type="match status" value="1"/>
</dbReference>
<keyword evidence="6 15" id="KW-0812">Transmembrane</keyword>
<feature type="transmembrane region" description="Helical" evidence="15">
    <location>
        <begin position="1605"/>
        <end position="1626"/>
    </location>
</feature>
<evidence type="ECO:0000256" key="8">
    <source>
        <dbReference type="ARBA" id="ARBA00023123"/>
    </source>
</evidence>
<dbReference type="GO" id="GO:0016459">
    <property type="term" value="C:myosin complex"/>
    <property type="evidence" value="ECO:0007669"/>
    <property type="project" value="UniProtKB-KW"/>
</dbReference>
<feature type="domain" description="Cytochrome b5 heme-binding" evidence="16">
    <location>
        <begin position="938"/>
        <end position="996"/>
    </location>
</feature>
<organism evidence="19 20">
    <name type="scientific">Hesseltinella vesiculosa</name>
    <dbReference type="NCBI Taxonomy" id="101127"/>
    <lineage>
        <taxon>Eukaryota</taxon>
        <taxon>Fungi</taxon>
        <taxon>Fungi incertae sedis</taxon>
        <taxon>Mucoromycota</taxon>
        <taxon>Mucoromycotina</taxon>
        <taxon>Mucoromycetes</taxon>
        <taxon>Mucorales</taxon>
        <taxon>Cunninghamellaceae</taxon>
        <taxon>Hesseltinella</taxon>
    </lineage>
</organism>
<feature type="compositionally biased region" description="Low complexity" evidence="14">
    <location>
        <begin position="1830"/>
        <end position="1851"/>
    </location>
</feature>
<dbReference type="SMART" id="SM01117">
    <property type="entry name" value="Cyt-b5"/>
    <property type="match status" value="2"/>
</dbReference>
<dbReference type="InterPro" id="IPR027417">
    <property type="entry name" value="P-loop_NTPase"/>
</dbReference>
<dbReference type="PANTHER" id="PTHR22914:SF45">
    <property type="entry name" value="CHITIN SYNTHASE"/>
    <property type="match status" value="1"/>
</dbReference>
<evidence type="ECO:0000256" key="4">
    <source>
        <dbReference type="ARBA" id="ARBA00022676"/>
    </source>
</evidence>
<dbReference type="GO" id="GO:0030428">
    <property type="term" value="C:cell septum"/>
    <property type="evidence" value="ECO:0007669"/>
    <property type="project" value="TreeGrafter"/>
</dbReference>
<keyword evidence="3" id="KW-1003">Cell membrane</keyword>
<dbReference type="InterPro" id="IPR004835">
    <property type="entry name" value="Chitin_synth"/>
</dbReference>
<keyword evidence="5" id="KW-0808">Transferase</keyword>
<dbReference type="SUPFAM" id="SSF52540">
    <property type="entry name" value="P-loop containing nucleoside triphosphate hydrolases"/>
    <property type="match status" value="1"/>
</dbReference>
<feature type="region of interest" description="Disordered" evidence="14">
    <location>
        <begin position="1753"/>
        <end position="1776"/>
    </location>
</feature>
<evidence type="ECO:0000256" key="14">
    <source>
        <dbReference type="SAM" id="MobiDB-lite"/>
    </source>
</evidence>
<keyword evidence="12" id="KW-0547">Nucleotide-binding</keyword>
<feature type="transmembrane region" description="Helical" evidence="15">
    <location>
        <begin position="1578"/>
        <end position="1599"/>
    </location>
</feature>
<evidence type="ECO:0000256" key="5">
    <source>
        <dbReference type="ARBA" id="ARBA00022679"/>
    </source>
</evidence>
<dbReference type="InterPro" id="IPR001609">
    <property type="entry name" value="Myosin_head_motor_dom-like"/>
</dbReference>
<keyword evidence="10 12" id="KW-0505">Motor protein</keyword>
<comment type="caution">
    <text evidence="19">The sequence shown here is derived from an EMBL/GenBank/DDBJ whole genome shotgun (WGS) entry which is preliminary data.</text>
</comment>
<feature type="binding site" evidence="12">
    <location>
        <begin position="100"/>
        <end position="107"/>
    </location>
    <ligand>
        <name>ATP</name>
        <dbReference type="ChEBI" id="CHEBI:30616"/>
    </ligand>
</feature>
<feature type="domain" description="Myosin motor" evidence="17">
    <location>
        <begin position="1"/>
        <end position="734"/>
    </location>
</feature>
<keyword evidence="9 15" id="KW-0472">Membrane</keyword>
<dbReference type="Gene3D" id="1.20.120.720">
    <property type="entry name" value="Myosin VI head, motor domain, U50 subdomain"/>
    <property type="match status" value="1"/>
</dbReference>
<evidence type="ECO:0000256" key="2">
    <source>
        <dbReference type="ARBA" id="ARBA00012543"/>
    </source>
</evidence>
<evidence type="ECO:0000313" key="20">
    <source>
        <dbReference type="Proteomes" id="UP000242146"/>
    </source>
</evidence>
<evidence type="ECO:0000256" key="13">
    <source>
        <dbReference type="SAM" id="Coils"/>
    </source>
</evidence>
<dbReference type="PRINTS" id="PR00193">
    <property type="entry name" value="MYOSINHEAVY"/>
</dbReference>
<feature type="transmembrane region" description="Helical" evidence="15">
    <location>
        <begin position="1183"/>
        <end position="1202"/>
    </location>
</feature>
<evidence type="ECO:0000313" key="19">
    <source>
        <dbReference type="EMBL" id="ORX49816.1"/>
    </source>
</evidence>
<proteinExistence type="inferred from homology"/>
<comment type="subcellular location">
    <subcellularLocation>
        <location evidence="1">Cell membrane</location>
        <topology evidence="1">Multi-pass membrane protein</topology>
    </subcellularLocation>
</comment>
<dbReference type="PANTHER" id="PTHR22914">
    <property type="entry name" value="CHITIN SYNTHASE"/>
    <property type="match status" value="1"/>
</dbReference>
<dbReference type="EC" id="2.4.1.16" evidence="2"/>
<accession>A0A1X2GB93</accession>
<evidence type="ECO:0000256" key="10">
    <source>
        <dbReference type="ARBA" id="ARBA00023175"/>
    </source>
</evidence>
<dbReference type="GO" id="GO:0005886">
    <property type="term" value="C:plasma membrane"/>
    <property type="evidence" value="ECO:0007669"/>
    <property type="project" value="UniProtKB-SubCell"/>
</dbReference>
<dbReference type="Gene3D" id="3.10.120.10">
    <property type="entry name" value="Cytochrome b5-like heme/steroid binding domain"/>
    <property type="match status" value="1"/>
</dbReference>
<evidence type="ECO:0000256" key="1">
    <source>
        <dbReference type="ARBA" id="ARBA00004651"/>
    </source>
</evidence>
<dbReference type="STRING" id="101127.A0A1X2GB93"/>
<dbReference type="Gene3D" id="1.10.10.820">
    <property type="match status" value="1"/>
</dbReference>
<dbReference type="SUPFAM" id="SSF53448">
    <property type="entry name" value="Nucleotide-diphospho-sugar transferases"/>
    <property type="match status" value="1"/>
</dbReference>
<feature type="compositionally biased region" description="Basic residues" evidence="14">
    <location>
        <begin position="573"/>
        <end position="584"/>
    </location>
</feature>
<dbReference type="SUPFAM" id="SSF109715">
    <property type="entry name" value="DEK C-terminal domain"/>
    <property type="match status" value="1"/>
</dbReference>
<dbReference type="Pfam" id="PF00173">
    <property type="entry name" value="Cyt-b5"/>
    <property type="match status" value="1"/>
</dbReference>
<name>A0A1X2GB93_9FUNG</name>
<feature type="transmembrane region" description="Helical" evidence="15">
    <location>
        <begin position="875"/>
        <end position="894"/>
    </location>
</feature>
<dbReference type="SMART" id="SM00242">
    <property type="entry name" value="MYSc"/>
    <property type="match status" value="1"/>
</dbReference>
<dbReference type="GO" id="GO:0006031">
    <property type="term" value="P:chitin biosynthetic process"/>
    <property type="evidence" value="ECO:0007669"/>
    <property type="project" value="TreeGrafter"/>
</dbReference>
<evidence type="ECO:0000259" key="18">
    <source>
        <dbReference type="PROSITE" id="PS51998"/>
    </source>
</evidence>
<feature type="compositionally biased region" description="Low complexity" evidence="14">
    <location>
        <begin position="1756"/>
        <end position="1770"/>
    </location>
</feature>
<protein>
    <recommendedName>
        <fullName evidence="2">chitin synthase</fullName>
        <ecNumber evidence="2">2.4.1.16</ecNumber>
    </recommendedName>
</protein>
<dbReference type="InterPro" id="IPR029044">
    <property type="entry name" value="Nucleotide-diphossugar_trans"/>
</dbReference>
<dbReference type="PROSITE" id="PS51998">
    <property type="entry name" value="DEK_C"/>
    <property type="match status" value="1"/>
</dbReference>
<dbReference type="InterPro" id="IPR036961">
    <property type="entry name" value="Kinesin_motor_dom_sf"/>
</dbReference>
<dbReference type="Pfam" id="PF08766">
    <property type="entry name" value="DEK_C"/>
    <property type="match status" value="1"/>
</dbReference>
<evidence type="ECO:0000256" key="6">
    <source>
        <dbReference type="ARBA" id="ARBA00022692"/>
    </source>
</evidence>
<evidence type="ECO:0000259" key="16">
    <source>
        <dbReference type="PROSITE" id="PS50255"/>
    </source>
</evidence>
<dbReference type="PROSITE" id="PS50255">
    <property type="entry name" value="CYTOCHROME_B5_2"/>
    <property type="match status" value="1"/>
</dbReference>
<dbReference type="GO" id="GO:0031505">
    <property type="term" value="P:fungal-type cell wall organization"/>
    <property type="evidence" value="ECO:0007669"/>
    <property type="project" value="TreeGrafter"/>
</dbReference>
<evidence type="ECO:0000256" key="15">
    <source>
        <dbReference type="SAM" id="Phobius"/>
    </source>
</evidence>
<dbReference type="GO" id="GO:0004100">
    <property type="term" value="F:chitin synthase activity"/>
    <property type="evidence" value="ECO:0007669"/>
    <property type="project" value="UniProtKB-EC"/>
</dbReference>
<dbReference type="EMBL" id="MCGT01000025">
    <property type="protein sequence ID" value="ORX49816.1"/>
    <property type="molecule type" value="Genomic_DNA"/>
</dbReference>
<dbReference type="SUPFAM" id="SSF55856">
    <property type="entry name" value="Cytochrome b5-like heme/steroid binding domain"/>
    <property type="match status" value="1"/>
</dbReference>
<evidence type="ECO:0000256" key="9">
    <source>
        <dbReference type="ARBA" id="ARBA00023136"/>
    </source>
</evidence>
<comment type="similarity">
    <text evidence="12">Belongs to the TRAFAC class myosin-kinesin ATPase superfamily. Myosin family.</text>
</comment>
<dbReference type="Pfam" id="PF03142">
    <property type="entry name" value="Chitin_synth_2"/>
    <property type="match status" value="1"/>
</dbReference>
<feature type="region of interest" description="Disordered" evidence="14">
    <location>
        <begin position="564"/>
        <end position="602"/>
    </location>
</feature>
<dbReference type="PROSITE" id="PS51456">
    <property type="entry name" value="MYOSIN_MOTOR"/>
    <property type="match status" value="1"/>
</dbReference>
<keyword evidence="7 15" id="KW-1133">Transmembrane helix</keyword>
<keyword evidence="12" id="KW-0067">ATP-binding</keyword>
<evidence type="ECO:0000256" key="7">
    <source>
        <dbReference type="ARBA" id="ARBA00022989"/>
    </source>
</evidence>
<evidence type="ECO:0000256" key="3">
    <source>
        <dbReference type="ARBA" id="ARBA00022475"/>
    </source>
</evidence>
<dbReference type="InterPro" id="IPR014876">
    <property type="entry name" value="DEK_C"/>
</dbReference>
<feature type="domain" description="DEK-C" evidence="18">
    <location>
        <begin position="1857"/>
        <end position="1912"/>
    </location>
</feature>
<sequence>MGKAKENQTDLTDAKDIKSCLQTRYANHQLYTNVGTRHLIAVNPYKALAYNDDQTSLDYVAIYKDSQHQLQLDPHLFDLINRAYYSLRRTGDDQLVILTGISGSGKSTLRPLILKHLVRLGSHKKETKVQQQLVQSQLILDAFGQAATPNNRTRSLFGYYGEIQFSERGRLVGCKTLHYCLDKNHVIRTDAPNFAVFYYLMAALDPHERQLLQLSSDPLHYRYLKVARSSLPLTSQATTQYQQLLVAFKLLGIRKEQVARLQQLLAALLHLGNLVFVDPSPASANGQEAAYVKNTEILELVADLLGVDPRALENVLTFKTTMIRRDFTTLILNAQQAGEQRDELVKVLYSLLFSWLVERINRKTCQDQFSNYIGVLDFPGAQLPSPAAGSFHDFCVGLANERLHGFYQQRVLQSTAVEPAEALDLPSLPSAADSQACLELLTRSSKGICTILNDMTDSVDSGKRTLSDNHFMDSIIKYNNQHDSFSVKTSSTSARHFAISHYSGAVAYDPRGFLTANSNQLSVDFVSLFRGNDDTSASWNTLVVELFSDDILATNAHPRHPNTIAAAQQSSKPARHPSVRKSLRRNQNASSPAEKESPASSSCLTQQLQTALDELFSSIEEATLWSVLCLQPNDQQNPTLFDSRRVQQQLEIFHVASLAEQMKYLYVQHLPHDLFLDRYAPVFRSLALDPQRLRRALCDQVVQAFGWQHEQALVGNYSVLLAESAWVQLENQLRQLEKEEQRQDRDLVKQGSAVIENNMEVMSSSSSQLHLSNAAAMATASGLPAPVQPFNNTDDRRSFYSEEEMLDDNAHGGASGGQSFYGSSDYDPSTFNTSDPKAQHPAMYYPQYQDQPGAPVAEEEEEDGKKTVSRQRRQWLWFVWAVTWWIPGPCLRWCGRMKRKDIQIAWREKVALCFIVFIMCAFVIWFLVFFGELICPHQDVFAPSELASHSDKDKAYVSIRGEVFDLTSFAPRHYPPNIIPMNSILSYGGQDVTPLFPVQVSALCNGITGNVSPFVSLDYQVNYTDKNAQYHDFRYSTDVYNANWYYDQLTMLRQQYKIGNMGYDLHTISAQANAATNVNGINTIRNWAIIDGRVYDMTSYILGGRYTSAPPGQAVPGNVDTNFMEDQVVSLFRQFSGTDITDQFRQLNLDPAVRYNQIVCLRNLFYVGIVDTRNSAKCQFSTYLLLIVTCLMASVILFKFLAALRVGSPRSPEEHDKFVICQVTCYTEDEESLRLTVDSIAKLTYDDKRKLLFIICDGMIVGSGNDRPTPRIVLDILGVDPQVDPEPLSFLSVGEGQRQHNMGKVYSGLYEVGGHVVPYLVVVKCGKPSERQKPGNRGKRDSQLVLMQFLNRVHFDAPMNPLQLEIFHQMKNVIGVNPSFYEFVLMVDADTEVMPDGLNNLVSSAVHDSKIIGICGETTLANEKDTWVTMIQVYEYFVSHHMIKAFESLFSSVSCLPGCFTMYRVRTVDGKRPLFISNEVISDYSINEVETLHQKNLLHLGEDRYLTTLLLKHFSNFKTKFTADAQCRTNAPDLWSVLVSQRRRWINSTIHNLGELIFLPRLCGFCCFSMRFVVMLDLISTLVMPALVGYLVYLIYQIATSTDSVPIISIATIAGVYGLQAILFVIKRKWEYVIWMVVSIFAIPVFWFYIPIYSYWHFDDFSWGNTRIVMGDKGKKIRVQEEGHFDPRSIPAMTWSEYEKTILADEWNNGFNDNMSQASSTGYTNYSASRYMNNGNNSSGRLPDYMSDSMSAHYTLNNPSLPNNNNNNNNHASSLGLSGRTHSGFFTMDGSMMMPGNASAPMVPPPPPMPSYDRPGTPAGDLQSRYSMHSMSNAMPPSSASRANSRQSLALEADDTHPRNEDLLEEIQRILRSSDLTQITKKQVREQLEQTFGVSMASRKNYINACIEDILQGRL</sequence>
<feature type="coiled-coil region" evidence="13">
    <location>
        <begin position="719"/>
        <end position="746"/>
    </location>
</feature>
<reference evidence="19 20" key="1">
    <citation type="submission" date="2016-07" db="EMBL/GenBank/DDBJ databases">
        <title>Pervasive Adenine N6-methylation of Active Genes in Fungi.</title>
        <authorList>
            <consortium name="DOE Joint Genome Institute"/>
            <person name="Mondo S.J."/>
            <person name="Dannebaum R.O."/>
            <person name="Kuo R.C."/>
            <person name="Labutti K."/>
            <person name="Haridas S."/>
            <person name="Kuo A."/>
            <person name="Salamov A."/>
            <person name="Ahrendt S.R."/>
            <person name="Lipzen A."/>
            <person name="Sullivan W."/>
            <person name="Andreopoulos W.B."/>
            <person name="Clum A."/>
            <person name="Lindquist E."/>
            <person name="Daum C."/>
            <person name="Ramamoorthy G.K."/>
            <person name="Gryganskyi A."/>
            <person name="Culley D."/>
            <person name="Magnuson J.K."/>
            <person name="James T.Y."/>
            <person name="O'Malley M.A."/>
            <person name="Stajich J.E."/>
            <person name="Spatafora J.W."/>
            <person name="Visel A."/>
            <person name="Grigoriev I.V."/>
        </authorList>
    </citation>
    <scope>NUCLEOTIDE SEQUENCE [LARGE SCALE GENOMIC DNA]</scope>
    <source>
        <strain evidence="19 20">NRRL 3301</strain>
    </source>
</reference>
<dbReference type="Gene3D" id="1.10.10.60">
    <property type="entry name" value="Homeodomain-like"/>
    <property type="match status" value="1"/>
</dbReference>
<dbReference type="Pfam" id="PF00063">
    <property type="entry name" value="Myosin_head"/>
    <property type="match status" value="1"/>
</dbReference>